<evidence type="ECO:0000256" key="1">
    <source>
        <dbReference type="ARBA" id="ARBA00009943"/>
    </source>
</evidence>
<evidence type="ECO:0000313" key="8">
    <source>
        <dbReference type="Proteomes" id="UP000766904"/>
    </source>
</evidence>
<dbReference type="Gene3D" id="3.40.630.30">
    <property type="match status" value="1"/>
</dbReference>
<dbReference type="Pfam" id="PF02388">
    <property type="entry name" value="FemAB"/>
    <property type="match status" value="1"/>
</dbReference>
<dbReference type="RefSeq" id="WP_148857954.1">
    <property type="nucleotide sequence ID" value="NZ_PHNJ01000004.1"/>
</dbReference>
<keyword evidence="8" id="KW-1185">Reference proteome</keyword>
<dbReference type="GO" id="GO:0016755">
    <property type="term" value="F:aminoacyltransferase activity"/>
    <property type="evidence" value="ECO:0007669"/>
    <property type="project" value="InterPro"/>
</dbReference>
<evidence type="ECO:0000313" key="7">
    <source>
        <dbReference type="EMBL" id="TYL38951.1"/>
    </source>
</evidence>
<organism evidence="7 8">
    <name type="scientific">Natronococcus pandeyae</name>
    <dbReference type="NCBI Taxonomy" id="2055836"/>
    <lineage>
        <taxon>Archaea</taxon>
        <taxon>Methanobacteriati</taxon>
        <taxon>Methanobacteriota</taxon>
        <taxon>Stenosarchaea group</taxon>
        <taxon>Halobacteria</taxon>
        <taxon>Halobacteriales</taxon>
        <taxon>Natrialbaceae</taxon>
        <taxon>Natronococcus</taxon>
    </lineage>
</organism>
<name>A0A8J8Q206_9EURY</name>
<dbReference type="InterPro" id="IPR016181">
    <property type="entry name" value="Acyl_CoA_acyltransferase"/>
</dbReference>
<dbReference type="PANTHER" id="PTHR36174:SF1">
    <property type="entry name" value="LIPID II:GLYCINE GLYCYLTRANSFERASE"/>
    <property type="match status" value="1"/>
</dbReference>
<sequence>MSLEVEHIDSIDAVNRNQWNNIVEQSELGCVFHRYEWLRAVEAGTGREPRHVLVSKKGNPIAVLPNFVTELGPVDQLKSIEPGYGGPIAMANEERALELLLDGVADRCDGRVLFNQFRTYNQGYVRYHNALRERGYDVAVHSCRFTLDLSRGWDAILEDMHGERRRGIRRGRENEFEVVEEPLTAGVLSDFYDDYTKVMDRVEMDALPYSFLAELERLEDRITIFSLRVDGARRGMYLYVSDDEQSSVQHLYTAVTADHFEYHAPELLHEHAIKWAMDQGYETYDLRGSTPDFRNGVFSFKEYFGAQPIPLLLWERGRPAPALSALNLGRTLSRRFGSS</sequence>
<dbReference type="EMBL" id="PHNJ01000004">
    <property type="protein sequence ID" value="TYL38951.1"/>
    <property type="molecule type" value="Genomic_DNA"/>
</dbReference>
<keyword evidence="6" id="KW-0961">Cell wall biogenesis/degradation</keyword>
<protein>
    <submittedName>
        <fullName evidence="7">Methicillin resistance protein</fullName>
    </submittedName>
</protein>
<dbReference type="PANTHER" id="PTHR36174">
    <property type="entry name" value="LIPID II:GLYCINE GLYCYLTRANSFERASE"/>
    <property type="match status" value="1"/>
</dbReference>
<evidence type="ECO:0000256" key="5">
    <source>
        <dbReference type="ARBA" id="ARBA00023315"/>
    </source>
</evidence>
<keyword evidence="5" id="KW-0012">Acyltransferase</keyword>
<comment type="caution">
    <text evidence="7">The sequence shown here is derived from an EMBL/GenBank/DDBJ whole genome shotgun (WGS) entry which is preliminary data.</text>
</comment>
<comment type="similarity">
    <text evidence="1">Belongs to the FemABX family.</text>
</comment>
<evidence type="ECO:0000256" key="2">
    <source>
        <dbReference type="ARBA" id="ARBA00022679"/>
    </source>
</evidence>
<evidence type="ECO:0000256" key="4">
    <source>
        <dbReference type="ARBA" id="ARBA00022984"/>
    </source>
</evidence>
<dbReference type="InterPro" id="IPR003447">
    <property type="entry name" value="FEMABX"/>
</dbReference>
<gene>
    <name evidence="7" type="ORF">CV102_10635</name>
</gene>
<dbReference type="Proteomes" id="UP000766904">
    <property type="component" value="Unassembled WGS sequence"/>
</dbReference>
<dbReference type="AlphaFoldDB" id="A0A8J8Q206"/>
<keyword evidence="4" id="KW-0573">Peptidoglycan synthesis</keyword>
<dbReference type="GO" id="GO:0008360">
    <property type="term" value="P:regulation of cell shape"/>
    <property type="evidence" value="ECO:0007669"/>
    <property type="project" value="UniProtKB-KW"/>
</dbReference>
<dbReference type="GO" id="GO:0044038">
    <property type="term" value="P:cell wall macromolecule biosynthetic process"/>
    <property type="evidence" value="ECO:0007669"/>
    <property type="project" value="InterPro"/>
</dbReference>
<reference evidence="7" key="1">
    <citation type="submission" date="2017-11" db="EMBL/GenBank/DDBJ databases">
        <authorList>
            <person name="Kajale S.C."/>
            <person name="Sharma A."/>
        </authorList>
    </citation>
    <scope>NUCLEOTIDE SEQUENCE</scope>
    <source>
        <strain evidence="7">LS1_42</strain>
    </source>
</reference>
<evidence type="ECO:0000256" key="3">
    <source>
        <dbReference type="ARBA" id="ARBA00022960"/>
    </source>
</evidence>
<keyword evidence="3" id="KW-0133">Cell shape</keyword>
<dbReference type="GO" id="GO:0071555">
    <property type="term" value="P:cell wall organization"/>
    <property type="evidence" value="ECO:0007669"/>
    <property type="project" value="UniProtKB-KW"/>
</dbReference>
<accession>A0A8J8Q206</accession>
<dbReference type="InterPro" id="IPR050644">
    <property type="entry name" value="PG_Glycine_Bridge_Synth"/>
</dbReference>
<keyword evidence="2" id="KW-0808">Transferase</keyword>
<evidence type="ECO:0000256" key="6">
    <source>
        <dbReference type="ARBA" id="ARBA00023316"/>
    </source>
</evidence>
<dbReference type="OrthoDB" id="135106at2157"/>
<proteinExistence type="inferred from homology"/>
<dbReference type="SUPFAM" id="SSF55729">
    <property type="entry name" value="Acyl-CoA N-acyltransferases (Nat)"/>
    <property type="match status" value="1"/>
</dbReference>